<reference evidence="3 4" key="1">
    <citation type="submission" date="2020-04" db="EMBL/GenBank/DDBJ databases">
        <title>MicrobeNet Type strains.</title>
        <authorList>
            <person name="Nicholson A.C."/>
        </authorList>
    </citation>
    <scope>NUCLEOTIDE SEQUENCE [LARGE SCALE GENOMIC DNA]</scope>
    <source>
        <strain evidence="3 4">ATCC BAA-14</strain>
    </source>
</reference>
<dbReference type="GO" id="GO:0052621">
    <property type="term" value="F:diguanylate cyclase activity"/>
    <property type="evidence" value="ECO:0007669"/>
    <property type="project" value="TreeGrafter"/>
</dbReference>
<evidence type="ECO:0000259" key="2">
    <source>
        <dbReference type="PROSITE" id="PS50887"/>
    </source>
</evidence>
<feature type="transmembrane region" description="Helical" evidence="1">
    <location>
        <begin position="168"/>
        <end position="188"/>
    </location>
</feature>
<feature type="transmembrane region" description="Helical" evidence="1">
    <location>
        <begin position="94"/>
        <end position="112"/>
    </location>
</feature>
<dbReference type="PANTHER" id="PTHR45138:SF9">
    <property type="entry name" value="DIGUANYLATE CYCLASE DGCM-RELATED"/>
    <property type="match status" value="1"/>
</dbReference>
<evidence type="ECO:0000256" key="1">
    <source>
        <dbReference type="SAM" id="Phobius"/>
    </source>
</evidence>
<dbReference type="CDD" id="cd01949">
    <property type="entry name" value="GGDEF"/>
    <property type="match status" value="1"/>
</dbReference>
<organism evidence="3 4">
    <name type="scientific">Gordonia polyisoprenivorans</name>
    <dbReference type="NCBI Taxonomy" id="84595"/>
    <lineage>
        <taxon>Bacteria</taxon>
        <taxon>Bacillati</taxon>
        <taxon>Actinomycetota</taxon>
        <taxon>Actinomycetes</taxon>
        <taxon>Mycobacteriales</taxon>
        <taxon>Gordoniaceae</taxon>
        <taxon>Gordonia</taxon>
    </lineage>
</organism>
<name>A0A846WH54_9ACTN</name>
<gene>
    <name evidence="3" type="ORF">HGA05_01365</name>
</gene>
<dbReference type="InterPro" id="IPR043128">
    <property type="entry name" value="Rev_trsase/Diguanyl_cyclase"/>
</dbReference>
<sequence length="387" mass="41617">MGGLDAPTSTFTSWFVGDGEVEWGLPFWERIGHMRLKQISFSLGTLIMTIAAAGGVFSPAGEYNDVVRSLLAVGVVLGATYVVRWWVLPPRRRTEAIMLVAGTDVIIALACMSHPDPALGIAGTSVFLVVSMLAAFYCAPAVHALHAVFAAIVMCAIVIRMADEPGPGHLALAVSKGVAPVALVLFVLPMAQFMFWRLGSDAMVAQHDPLTRLVNRRGLARFAPRLHCTTGRVAMIMIDVDEFKRINDTRGHQLGDLVLMQIANRIADVAARAEVAGRSTIAARIGGEEFVVVLDGDIDDGCRIAADLCRDVHAHATPPVTISVGVAGAPAASWNLHDLLRDADLAMYEAKRQGGNRFICSPQYPSRYRPTGQWPAPSLPHGVSNPW</sequence>
<dbReference type="RefSeq" id="WP_035728814.1">
    <property type="nucleotide sequence ID" value="NZ_CP085887.1"/>
</dbReference>
<dbReference type="InterPro" id="IPR000160">
    <property type="entry name" value="GGDEF_dom"/>
</dbReference>
<protein>
    <submittedName>
        <fullName evidence="3">GGDEF domain-containing protein</fullName>
    </submittedName>
</protein>
<proteinExistence type="predicted"/>
<dbReference type="Pfam" id="PF00990">
    <property type="entry name" value="GGDEF"/>
    <property type="match status" value="1"/>
</dbReference>
<feature type="domain" description="GGDEF" evidence="2">
    <location>
        <begin position="231"/>
        <end position="363"/>
    </location>
</feature>
<dbReference type="AlphaFoldDB" id="A0A846WH54"/>
<comment type="caution">
    <text evidence="3">The sequence shown here is derived from an EMBL/GenBank/DDBJ whole genome shotgun (WGS) entry which is preliminary data.</text>
</comment>
<feature type="transmembrane region" description="Helical" evidence="1">
    <location>
        <begin position="118"/>
        <end position="137"/>
    </location>
</feature>
<dbReference type="EMBL" id="JAAXPC010000001">
    <property type="protein sequence ID" value="NKY00230.1"/>
    <property type="molecule type" value="Genomic_DNA"/>
</dbReference>
<dbReference type="InterPro" id="IPR050469">
    <property type="entry name" value="Diguanylate_Cyclase"/>
</dbReference>
<evidence type="ECO:0000313" key="3">
    <source>
        <dbReference type="EMBL" id="NKY00230.1"/>
    </source>
</evidence>
<keyword evidence="1" id="KW-1133">Transmembrane helix</keyword>
<dbReference type="Gene3D" id="3.30.70.270">
    <property type="match status" value="1"/>
</dbReference>
<evidence type="ECO:0000313" key="4">
    <source>
        <dbReference type="Proteomes" id="UP000563898"/>
    </source>
</evidence>
<keyword evidence="1" id="KW-0812">Transmembrane</keyword>
<keyword evidence="1" id="KW-0472">Membrane</keyword>
<dbReference type="SUPFAM" id="SSF55073">
    <property type="entry name" value="Nucleotide cyclase"/>
    <property type="match status" value="1"/>
</dbReference>
<dbReference type="SMART" id="SM00267">
    <property type="entry name" value="GGDEF"/>
    <property type="match status" value="1"/>
</dbReference>
<feature type="transmembrane region" description="Helical" evidence="1">
    <location>
        <begin position="66"/>
        <end position="87"/>
    </location>
</feature>
<dbReference type="Proteomes" id="UP000563898">
    <property type="component" value="Unassembled WGS sequence"/>
</dbReference>
<feature type="transmembrane region" description="Helical" evidence="1">
    <location>
        <begin position="144"/>
        <end position="162"/>
    </location>
</feature>
<dbReference type="InterPro" id="IPR029787">
    <property type="entry name" value="Nucleotide_cyclase"/>
</dbReference>
<dbReference type="PANTHER" id="PTHR45138">
    <property type="entry name" value="REGULATORY COMPONENTS OF SENSORY TRANSDUCTION SYSTEM"/>
    <property type="match status" value="1"/>
</dbReference>
<dbReference type="PROSITE" id="PS50887">
    <property type="entry name" value="GGDEF"/>
    <property type="match status" value="1"/>
</dbReference>
<accession>A0A846WH54</accession>
<feature type="transmembrane region" description="Helical" evidence="1">
    <location>
        <begin position="39"/>
        <end position="60"/>
    </location>
</feature>
<dbReference type="NCBIfam" id="TIGR00254">
    <property type="entry name" value="GGDEF"/>
    <property type="match status" value="1"/>
</dbReference>